<dbReference type="GO" id="GO:0006508">
    <property type="term" value="P:proteolysis"/>
    <property type="evidence" value="ECO:0007669"/>
    <property type="project" value="UniProtKB-KW"/>
</dbReference>
<dbReference type="Gene3D" id="3.40.630.10">
    <property type="entry name" value="Zn peptidases"/>
    <property type="match status" value="1"/>
</dbReference>
<reference evidence="12" key="1">
    <citation type="submission" date="2019-08" db="EMBL/GenBank/DDBJ databases">
        <title>Arthrobacter sp. nov., isolated from plateau pika and Tibetan wild ass.</title>
        <authorList>
            <person name="Ge Y."/>
        </authorList>
    </citation>
    <scope>NUCLEOTIDE SEQUENCE [LARGE SCALE GENOMIC DNA]</scope>
    <source>
        <strain evidence="12">HF-1365</strain>
    </source>
</reference>
<keyword evidence="3 9" id="KW-0031">Aminopeptidase</keyword>
<evidence type="ECO:0000256" key="1">
    <source>
        <dbReference type="ARBA" id="ARBA00001947"/>
    </source>
</evidence>
<evidence type="ECO:0000256" key="7">
    <source>
        <dbReference type="ARBA" id="ARBA00022833"/>
    </source>
</evidence>
<organism evidence="11 12">
    <name type="scientific">Enorma shizhengliae</name>
    <dbReference type="NCBI Taxonomy" id="2606615"/>
    <lineage>
        <taxon>Bacteria</taxon>
        <taxon>Bacillati</taxon>
        <taxon>Actinomycetota</taxon>
        <taxon>Coriobacteriia</taxon>
        <taxon>Coriobacteriales</taxon>
        <taxon>Coriobacteriaceae</taxon>
        <taxon>Enorma</taxon>
    </lineage>
</organism>
<accession>A0A7K0GC83</accession>
<dbReference type="Proteomes" id="UP000470010">
    <property type="component" value="Unassembled WGS sequence"/>
</dbReference>
<evidence type="ECO:0000256" key="3">
    <source>
        <dbReference type="ARBA" id="ARBA00022438"/>
    </source>
</evidence>
<dbReference type="EMBL" id="VTFZ01000016">
    <property type="protein sequence ID" value="MRX80836.1"/>
    <property type="molecule type" value="Genomic_DNA"/>
</dbReference>
<dbReference type="Pfam" id="PF02127">
    <property type="entry name" value="Peptidase_M18"/>
    <property type="match status" value="1"/>
</dbReference>
<dbReference type="CDD" id="cd05658">
    <property type="entry name" value="M18_DAP"/>
    <property type="match status" value="1"/>
</dbReference>
<dbReference type="AlphaFoldDB" id="A0A7K0GC83"/>
<evidence type="ECO:0000256" key="6">
    <source>
        <dbReference type="ARBA" id="ARBA00022801"/>
    </source>
</evidence>
<dbReference type="GO" id="GO:0008237">
    <property type="term" value="F:metallopeptidase activity"/>
    <property type="evidence" value="ECO:0007669"/>
    <property type="project" value="UniProtKB-KW"/>
</dbReference>
<dbReference type="PRINTS" id="PR00932">
    <property type="entry name" value="AMINO1PTASE"/>
</dbReference>
<dbReference type="GO" id="GO:0008270">
    <property type="term" value="F:zinc ion binding"/>
    <property type="evidence" value="ECO:0007669"/>
    <property type="project" value="InterPro"/>
</dbReference>
<dbReference type="EC" id="3.4.11.-" evidence="10"/>
<dbReference type="SUPFAM" id="SSF101821">
    <property type="entry name" value="Aminopeptidase/glucanase lid domain"/>
    <property type="match status" value="1"/>
</dbReference>
<dbReference type="NCBIfam" id="NF002759">
    <property type="entry name" value="PRK02813.1"/>
    <property type="match status" value="1"/>
</dbReference>
<evidence type="ECO:0000313" key="12">
    <source>
        <dbReference type="Proteomes" id="UP000470010"/>
    </source>
</evidence>
<keyword evidence="7 9" id="KW-0862">Zinc</keyword>
<keyword evidence="4 9" id="KW-0645">Protease</keyword>
<comment type="cofactor">
    <cofactor evidence="1 10">
        <name>Zn(2+)</name>
        <dbReference type="ChEBI" id="CHEBI:29105"/>
    </cofactor>
</comment>
<evidence type="ECO:0000256" key="9">
    <source>
        <dbReference type="RuleBase" id="RU004386"/>
    </source>
</evidence>
<evidence type="ECO:0000256" key="5">
    <source>
        <dbReference type="ARBA" id="ARBA00022723"/>
    </source>
</evidence>
<evidence type="ECO:0000256" key="2">
    <source>
        <dbReference type="ARBA" id="ARBA00008290"/>
    </source>
</evidence>
<keyword evidence="5 9" id="KW-0479">Metal-binding</keyword>
<dbReference type="InterPro" id="IPR001948">
    <property type="entry name" value="Peptidase_M18"/>
</dbReference>
<dbReference type="InterPro" id="IPR023358">
    <property type="entry name" value="Peptidase_M18_dom2"/>
</dbReference>
<dbReference type="Gene3D" id="2.30.250.10">
    <property type="entry name" value="Aminopeptidase i, Domain 2"/>
    <property type="match status" value="1"/>
</dbReference>
<dbReference type="PANTHER" id="PTHR28570:SF3">
    <property type="entry name" value="ASPARTYL AMINOPEPTIDASE"/>
    <property type="match status" value="1"/>
</dbReference>
<evidence type="ECO:0000313" key="11">
    <source>
        <dbReference type="EMBL" id="MRX80836.1"/>
    </source>
</evidence>
<gene>
    <name evidence="11" type="ORF">GJE22_09615</name>
</gene>
<sequence length="445" mass="48467">MVEELDVKAAEELIDFIQACPSMFHTTRTIAAEFDRAGFTRLAEGDAWELSAGGRYYTTRNGSSIIAFKVGERAVAEGSYHFQVTASHGDSPTFKLKALPLIEGPEGMLRLNVEAYGGMIDYTWFDRPLSIAGRVLVEVDGRVESRLVAPDRDLVMIPSLAIHLDRSVNDSFSPNRATDIVPLVSAGELTAEGFDELIAREAGVERTQILARDLFLVSRVPARVWGAAREFVSSPKLDDLMCAFTSLKAFMAAENPASVNVYCCFDNEEVGSNTKQGAMSTFLPDALTRLTAALGLTPEDYRRALAKSMMVSCDNAHALHPNKTDKYDGQNRCHLNGGIVIKEAANQHYCTDAFSRAAFIAVCRRAGVPYQTFANRSDMAGGSTLGNLSNIQASMHAVDVGCPQLAMHSSYETAGTRDVRLATQALQAFFEANMVIEGAESVRFC</sequence>
<comment type="caution">
    <text evidence="11">The sequence shown here is derived from an EMBL/GenBank/DDBJ whole genome shotgun (WGS) entry which is preliminary data.</text>
</comment>
<keyword evidence="12" id="KW-1185">Reference proteome</keyword>
<evidence type="ECO:0000256" key="10">
    <source>
        <dbReference type="RuleBase" id="RU004387"/>
    </source>
</evidence>
<dbReference type="GO" id="GO:0005737">
    <property type="term" value="C:cytoplasm"/>
    <property type="evidence" value="ECO:0007669"/>
    <property type="project" value="UniProtKB-ARBA"/>
</dbReference>
<keyword evidence="6 9" id="KW-0378">Hydrolase</keyword>
<protein>
    <recommendedName>
        <fullName evidence="10">M18 family aminopeptidase</fullName>
        <ecNumber evidence="10">3.4.11.-</ecNumber>
    </recommendedName>
</protein>
<evidence type="ECO:0000256" key="4">
    <source>
        <dbReference type="ARBA" id="ARBA00022670"/>
    </source>
</evidence>
<dbReference type="SUPFAM" id="SSF53187">
    <property type="entry name" value="Zn-dependent exopeptidases"/>
    <property type="match status" value="1"/>
</dbReference>
<comment type="similarity">
    <text evidence="2 9">Belongs to the peptidase M18 family.</text>
</comment>
<dbReference type="GO" id="GO:0004177">
    <property type="term" value="F:aminopeptidase activity"/>
    <property type="evidence" value="ECO:0007669"/>
    <property type="project" value="UniProtKB-KW"/>
</dbReference>
<keyword evidence="8 9" id="KW-0482">Metalloprotease</keyword>
<dbReference type="RefSeq" id="WP_144688874.1">
    <property type="nucleotide sequence ID" value="NZ_VLLQ01000014.1"/>
</dbReference>
<dbReference type="PANTHER" id="PTHR28570">
    <property type="entry name" value="ASPARTYL AMINOPEPTIDASE"/>
    <property type="match status" value="1"/>
</dbReference>
<proteinExistence type="inferred from homology"/>
<name>A0A7K0GC83_9ACTN</name>
<evidence type="ECO:0000256" key="8">
    <source>
        <dbReference type="ARBA" id="ARBA00023049"/>
    </source>
</evidence>